<evidence type="ECO:0000256" key="2">
    <source>
        <dbReference type="SAM" id="MobiDB-lite"/>
    </source>
</evidence>
<evidence type="ECO:0000259" key="3">
    <source>
        <dbReference type="PROSITE" id="PS50013"/>
    </source>
</evidence>
<feature type="region of interest" description="Disordered" evidence="2">
    <location>
        <begin position="210"/>
        <end position="374"/>
    </location>
</feature>
<feature type="compositionally biased region" description="Basic residues" evidence="2">
    <location>
        <begin position="406"/>
        <end position="416"/>
    </location>
</feature>
<dbReference type="Proteomes" id="UP001590951">
    <property type="component" value="Unassembled WGS sequence"/>
</dbReference>
<feature type="region of interest" description="Disordered" evidence="2">
    <location>
        <begin position="116"/>
        <end position="142"/>
    </location>
</feature>
<feature type="region of interest" description="Disordered" evidence="2">
    <location>
        <begin position="395"/>
        <end position="480"/>
    </location>
</feature>
<gene>
    <name evidence="4" type="ORF">ABVK25_010820</name>
</gene>
<dbReference type="SUPFAM" id="SSF54160">
    <property type="entry name" value="Chromo domain-like"/>
    <property type="match status" value="1"/>
</dbReference>
<feature type="compositionally biased region" description="Basic and acidic residues" evidence="2">
    <location>
        <begin position="444"/>
        <end position="464"/>
    </location>
</feature>
<feature type="domain" description="Chromo" evidence="3">
    <location>
        <begin position="560"/>
        <end position="613"/>
    </location>
</feature>
<dbReference type="InterPro" id="IPR000953">
    <property type="entry name" value="Chromo/chromo_shadow_dom"/>
</dbReference>
<dbReference type="Gene3D" id="2.40.50.40">
    <property type="match status" value="1"/>
</dbReference>
<evidence type="ECO:0000313" key="4">
    <source>
        <dbReference type="EMBL" id="KAL2048967.1"/>
    </source>
</evidence>
<keyword evidence="5" id="KW-1185">Reference proteome</keyword>
<dbReference type="CDD" id="cd00024">
    <property type="entry name" value="CD_CSD"/>
    <property type="match status" value="1"/>
</dbReference>
<feature type="compositionally biased region" description="Low complexity" evidence="2">
    <location>
        <begin position="395"/>
        <end position="405"/>
    </location>
</feature>
<dbReference type="InterPro" id="IPR016197">
    <property type="entry name" value="Chromo-like_dom_sf"/>
</dbReference>
<proteinExistence type="predicted"/>
<feature type="compositionally biased region" description="Polar residues" evidence="2">
    <location>
        <begin position="177"/>
        <end position="191"/>
    </location>
</feature>
<protein>
    <recommendedName>
        <fullName evidence="3">Chromo domain-containing protein</fullName>
    </recommendedName>
</protein>
<feature type="region of interest" description="Disordered" evidence="2">
    <location>
        <begin position="177"/>
        <end position="197"/>
    </location>
</feature>
<sequence length="617" mass="67858">MAAAPGLTTWCEANGWRSAIAGVEGKRRRGTAVCKPGRSQCVVWQPWAYIIHRSPSLFTWNLPSRRPSQKQSDCAYPLVPFALYRTMAFVEMGSFYHYQPPTADRGRDGRRMASNLRLPAPLARGDDLTSLGPSKKPSRRLQGYDPIAFLDITGPPPEESLNLFHVPAPDLDYTEADTSNGFNITRGSGHSSVEEDGDFLPVEELLLGAGETQERQRTGSTDGHATGGSEGNSEPIAERDRNSAASPRSSEGEHQEESVVVGDTLAKDCSTQDTQRETGGGDPEREAVRLDQSIVPYNTDNDSDAFEVVRNQPPPQFKRPSILRPYNGNNRAGSTRNKPGSPGDPIVVEDDDTDSGDDGTSKEQVRSHVSGLRRPLEGLQSLDISTSTRTANVIPLIPLPHTTIPSRRRRASKRDRSKGGNCKGLRPDASTGRGKNNLWNGQEAKADKKDKDQERYNKDSDKKTAPSLGSTKKRRTSVVEGKFASDRHVKRHRWLSPKRDKTIGSQATIFAVQPDGTFPGSKGVQPKLHSATIPRGPATGTATSPPIEQAQGRGNAEEEWDIREILGKRTTVSGTEYMVRWENTWLPKGRLGNAQKLLREFEAKRQARHGRKRGRPA</sequence>
<evidence type="ECO:0000313" key="5">
    <source>
        <dbReference type="Proteomes" id="UP001590951"/>
    </source>
</evidence>
<feature type="region of interest" description="Disordered" evidence="2">
    <location>
        <begin position="535"/>
        <end position="558"/>
    </location>
</feature>
<comment type="caution">
    <text evidence="4">The sequence shown here is derived from an EMBL/GenBank/DDBJ whole genome shotgun (WGS) entry which is preliminary data.</text>
</comment>
<feature type="compositionally biased region" description="Acidic residues" evidence="2">
    <location>
        <begin position="347"/>
        <end position="357"/>
    </location>
</feature>
<dbReference type="PROSITE" id="PS50013">
    <property type="entry name" value="CHROMO_2"/>
    <property type="match status" value="1"/>
</dbReference>
<name>A0ABR4ATE1_9LECA</name>
<organism evidence="4 5">
    <name type="scientific">Lepraria finkii</name>
    <dbReference type="NCBI Taxonomy" id="1340010"/>
    <lineage>
        <taxon>Eukaryota</taxon>
        <taxon>Fungi</taxon>
        <taxon>Dikarya</taxon>
        <taxon>Ascomycota</taxon>
        <taxon>Pezizomycotina</taxon>
        <taxon>Lecanoromycetes</taxon>
        <taxon>OSLEUM clade</taxon>
        <taxon>Lecanoromycetidae</taxon>
        <taxon>Lecanorales</taxon>
        <taxon>Lecanorineae</taxon>
        <taxon>Stereocaulaceae</taxon>
        <taxon>Lepraria</taxon>
    </lineage>
</organism>
<dbReference type="EMBL" id="JBHFEH010000075">
    <property type="protein sequence ID" value="KAL2048967.1"/>
    <property type="molecule type" value="Genomic_DNA"/>
</dbReference>
<reference evidence="4 5" key="1">
    <citation type="submission" date="2024-09" db="EMBL/GenBank/DDBJ databases">
        <title>Rethinking Asexuality: The Enigmatic Case of Functional Sexual Genes in Lepraria (Stereocaulaceae).</title>
        <authorList>
            <person name="Doellman M."/>
            <person name="Sun Y."/>
            <person name="Barcenas-Pena A."/>
            <person name="Lumbsch H.T."/>
            <person name="Grewe F."/>
        </authorList>
    </citation>
    <scope>NUCLEOTIDE SEQUENCE [LARGE SCALE GENOMIC DNA]</scope>
    <source>
        <strain evidence="4 5">Grewe 0041</strain>
    </source>
</reference>
<evidence type="ECO:0000256" key="1">
    <source>
        <dbReference type="ARBA" id="ARBA00011353"/>
    </source>
</evidence>
<feature type="compositionally biased region" description="Polar residues" evidence="2">
    <location>
        <begin position="327"/>
        <end position="338"/>
    </location>
</feature>
<accession>A0ABR4ATE1</accession>
<comment type="subunit">
    <text evidence="1">Component of the NuA4 histone acetyltransferase complex.</text>
</comment>